<dbReference type="RefSeq" id="WP_114065068.1">
    <property type="nucleotide sequence ID" value="NZ_CP030850.1"/>
</dbReference>
<name>A0A344TC76_9BACT</name>
<reference evidence="1 3" key="1">
    <citation type="submission" date="2018-07" db="EMBL/GenBank/DDBJ databases">
        <title>Genome sequencing of Runella.</title>
        <authorList>
            <person name="Baek M.-G."/>
            <person name="Yi H."/>
        </authorList>
    </citation>
    <scope>NUCLEOTIDE SEQUENCE [LARGE SCALE GENOMIC DNA]</scope>
    <source>
        <strain evidence="1 3">HYN0085</strain>
    </source>
</reference>
<organism evidence="1 3">
    <name type="scientific">Runella rosea</name>
    <dbReference type="NCBI Taxonomy" id="2259595"/>
    <lineage>
        <taxon>Bacteria</taxon>
        <taxon>Pseudomonadati</taxon>
        <taxon>Bacteroidota</taxon>
        <taxon>Cytophagia</taxon>
        <taxon>Cytophagales</taxon>
        <taxon>Spirosomataceae</taxon>
        <taxon>Runella</taxon>
    </lineage>
</organism>
<protein>
    <submittedName>
        <fullName evidence="1">Uncharacterized protein</fullName>
    </submittedName>
</protein>
<keyword evidence="3" id="KW-1185">Reference proteome</keyword>
<dbReference type="KEGG" id="run:DR864_00445"/>
<dbReference type="Proteomes" id="UP000251993">
    <property type="component" value="Chromosome"/>
</dbReference>
<dbReference type="EMBL" id="CP030850">
    <property type="protein sequence ID" value="AXE16302.1"/>
    <property type="molecule type" value="Genomic_DNA"/>
</dbReference>
<dbReference type="KEGG" id="run:DR864_00170"/>
<accession>A0A344TC76</accession>
<evidence type="ECO:0000313" key="2">
    <source>
        <dbReference type="EMBL" id="AXE16302.1"/>
    </source>
</evidence>
<evidence type="ECO:0000313" key="1">
    <source>
        <dbReference type="EMBL" id="AXE16247.1"/>
    </source>
</evidence>
<evidence type="ECO:0000313" key="3">
    <source>
        <dbReference type="Proteomes" id="UP000251993"/>
    </source>
</evidence>
<dbReference type="AlphaFoldDB" id="A0A344TC76"/>
<sequence length="152" mass="17508">MKKTSKKSLSLASKLRRNLRMGKICIVEFLKVEDGTITRRRVRALSSGDTKGTGQKPKTGIVCFFDLKIQAIRCCRTENILSVQTEAQKMRADMRRARYEKAVEVAAFYDISVKDAWAIVLDKIQLRSYESERQEDYYLSGEYLFDLADAKH</sequence>
<gene>
    <name evidence="1" type="ORF">DR864_00170</name>
    <name evidence="2" type="ORF">DR864_00445</name>
</gene>
<proteinExistence type="predicted"/>
<dbReference type="EMBL" id="CP030850">
    <property type="protein sequence ID" value="AXE16247.1"/>
    <property type="molecule type" value="Genomic_DNA"/>
</dbReference>